<feature type="domain" description="Xylanolytic transcriptional activator regulatory" evidence="4">
    <location>
        <begin position="212"/>
        <end position="284"/>
    </location>
</feature>
<evidence type="ECO:0000256" key="1">
    <source>
        <dbReference type="ARBA" id="ARBA00023015"/>
    </source>
</evidence>
<dbReference type="GO" id="GO:0000978">
    <property type="term" value="F:RNA polymerase II cis-regulatory region sequence-specific DNA binding"/>
    <property type="evidence" value="ECO:0007669"/>
    <property type="project" value="TreeGrafter"/>
</dbReference>
<keyword evidence="2" id="KW-0804">Transcription</keyword>
<organism evidence="5 6">
    <name type="scientific">Phomopsis amygdali</name>
    <name type="common">Fusicoccum amygdali</name>
    <dbReference type="NCBI Taxonomy" id="1214568"/>
    <lineage>
        <taxon>Eukaryota</taxon>
        <taxon>Fungi</taxon>
        <taxon>Dikarya</taxon>
        <taxon>Ascomycota</taxon>
        <taxon>Pezizomycotina</taxon>
        <taxon>Sordariomycetes</taxon>
        <taxon>Sordariomycetidae</taxon>
        <taxon>Diaporthales</taxon>
        <taxon>Diaporthaceae</taxon>
        <taxon>Diaporthe</taxon>
    </lineage>
</organism>
<accession>A0AAD9SL41</accession>
<gene>
    <name evidence="5" type="ORF">N8I77_005069</name>
</gene>
<protein>
    <recommendedName>
        <fullName evidence="4">Xylanolytic transcriptional activator regulatory domain-containing protein</fullName>
    </recommendedName>
</protein>
<dbReference type="GO" id="GO:0000981">
    <property type="term" value="F:DNA-binding transcription factor activity, RNA polymerase II-specific"/>
    <property type="evidence" value="ECO:0007669"/>
    <property type="project" value="TreeGrafter"/>
</dbReference>
<dbReference type="Proteomes" id="UP001265746">
    <property type="component" value="Unassembled WGS sequence"/>
</dbReference>
<dbReference type="CDD" id="cd12148">
    <property type="entry name" value="fungal_TF_MHR"/>
    <property type="match status" value="1"/>
</dbReference>
<reference evidence="5" key="1">
    <citation type="submission" date="2023-06" db="EMBL/GenBank/DDBJ databases">
        <authorList>
            <person name="Noh H."/>
        </authorList>
    </citation>
    <scope>NUCLEOTIDE SEQUENCE</scope>
    <source>
        <strain evidence="5">DUCC20226</strain>
    </source>
</reference>
<comment type="caution">
    <text evidence="5">The sequence shown here is derived from an EMBL/GenBank/DDBJ whole genome shotgun (WGS) entry which is preliminary data.</text>
</comment>
<proteinExistence type="predicted"/>
<evidence type="ECO:0000256" key="3">
    <source>
        <dbReference type="ARBA" id="ARBA00023242"/>
    </source>
</evidence>
<dbReference type="EMBL" id="JAUJFL010000002">
    <property type="protein sequence ID" value="KAK2611745.1"/>
    <property type="molecule type" value="Genomic_DNA"/>
</dbReference>
<dbReference type="GO" id="GO:0008270">
    <property type="term" value="F:zinc ion binding"/>
    <property type="evidence" value="ECO:0007669"/>
    <property type="project" value="InterPro"/>
</dbReference>
<name>A0AAD9SL41_PHOAM</name>
<dbReference type="GO" id="GO:0006351">
    <property type="term" value="P:DNA-templated transcription"/>
    <property type="evidence" value="ECO:0007669"/>
    <property type="project" value="InterPro"/>
</dbReference>
<keyword evidence="1" id="KW-0805">Transcription regulation</keyword>
<keyword evidence="6" id="KW-1185">Reference proteome</keyword>
<dbReference type="PANTHER" id="PTHR47424">
    <property type="entry name" value="REGULATORY PROTEIN GAL4"/>
    <property type="match status" value="1"/>
</dbReference>
<dbReference type="PANTHER" id="PTHR47424:SF4">
    <property type="entry name" value="ZN(II)2CYS6 TRANSCRIPTION FACTOR (EUROFUNG)"/>
    <property type="match status" value="1"/>
</dbReference>
<dbReference type="InterPro" id="IPR051127">
    <property type="entry name" value="Fungal_SecMet_Regulators"/>
</dbReference>
<dbReference type="GO" id="GO:0000435">
    <property type="term" value="P:positive regulation of transcription from RNA polymerase II promoter by galactose"/>
    <property type="evidence" value="ECO:0007669"/>
    <property type="project" value="TreeGrafter"/>
</dbReference>
<keyword evidence="3" id="KW-0539">Nucleus</keyword>
<sequence>MGTVASEDDLDSDSTPRDEFYGNSSAASFIKETCNSVMSLKEVFKLPISAAGHSVMRAPAPSAWRTSASYVLPPRPLADHLVERYFDRVFHLYPFIHRPSFERAYKSLWEPLGPRQSTDPTDSTAPLVGLGGSPNAGADTIVFHCALNSIFALACHFSDWIGDDRDTTALGFLDRSKSLLTLDFLESETLGVVQALLIMTLFLQSTPFAGRCWNSIGVACRLAQGAGLHIESSGARGSPIETEIKRRVWHGCVVLDMLVSMTFGRPTMVTHSSNVPLPSLTEEADNTDAVTSLGDPSRMEYFLQSIRLSTILEKILVQVYQPWRSKSKGDETNVENHHCSNFDTIIDLDSELTCFESSVPNFLSWTTEGEVPDSSFEPLLMQRNVIQGRALNAGWIVDKVAYVVASNIKSRNMTKPLTTRSGMAKRFFGGFPGIDALSPKKLIAD</sequence>
<evidence type="ECO:0000256" key="2">
    <source>
        <dbReference type="ARBA" id="ARBA00023163"/>
    </source>
</evidence>
<dbReference type="AlphaFoldDB" id="A0AAD9SL41"/>
<dbReference type="SMART" id="SM00906">
    <property type="entry name" value="Fungal_trans"/>
    <property type="match status" value="1"/>
</dbReference>
<evidence type="ECO:0000313" key="5">
    <source>
        <dbReference type="EMBL" id="KAK2611745.1"/>
    </source>
</evidence>
<evidence type="ECO:0000259" key="4">
    <source>
        <dbReference type="SMART" id="SM00906"/>
    </source>
</evidence>
<dbReference type="GO" id="GO:0005634">
    <property type="term" value="C:nucleus"/>
    <property type="evidence" value="ECO:0007669"/>
    <property type="project" value="TreeGrafter"/>
</dbReference>
<dbReference type="InterPro" id="IPR007219">
    <property type="entry name" value="XnlR_reg_dom"/>
</dbReference>
<evidence type="ECO:0000313" key="6">
    <source>
        <dbReference type="Proteomes" id="UP001265746"/>
    </source>
</evidence>
<dbReference type="Pfam" id="PF04082">
    <property type="entry name" value="Fungal_trans"/>
    <property type="match status" value="1"/>
</dbReference>